<evidence type="ECO:0000256" key="1">
    <source>
        <dbReference type="SAM" id="MobiDB-lite"/>
    </source>
</evidence>
<reference evidence="3" key="1">
    <citation type="submission" date="2021-01" db="EMBL/GenBank/DDBJ databases">
        <authorList>
            <person name="Corre E."/>
            <person name="Pelletier E."/>
            <person name="Niang G."/>
            <person name="Scheremetjew M."/>
            <person name="Finn R."/>
            <person name="Kale V."/>
            <person name="Holt S."/>
            <person name="Cochrane G."/>
            <person name="Meng A."/>
            <person name="Brown T."/>
            <person name="Cohen L."/>
        </authorList>
    </citation>
    <scope>NUCLEOTIDE SEQUENCE</scope>
    <source>
        <strain evidence="3">CCMP622</strain>
    </source>
</reference>
<evidence type="ECO:0000313" key="2">
    <source>
        <dbReference type="EMBL" id="CAD9775451.1"/>
    </source>
</evidence>
<gene>
    <name evidence="2" type="ORF">LSP00402_LOCUS19448</name>
    <name evidence="3" type="ORF">LSP00402_LOCUS19449</name>
</gene>
<sequence length="290" mass="32980">MAENEQSVPKLDLKPVVRPDQKSALNLEAQKGSSRKAGEQKSPEMTETDKRKDHLNVKNDRYFKTIKSESEEITFSGEAEAWIPDQSTMYFVLTTETAYIVNPGREACLPFLRRKPKVEIRLPFEKVEGVLQSTTSGEFLLFAPMALDLRLRSAKYQDEIVESVKLALSVFAASQSHAKIIKEIDEKLGTSARYGKLSKNRHFIARDVVTFLVKNRMAIDREHAVHTPTLVVQCHMFVMIGGNWEQNDAARLHAAHCIHVFRVQRCPPALHMHTQQVFYHVNVGNIQRVG</sequence>
<feature type="compositionally biased region" description="Basic and acidic residues" evidence="1">
    <location>
        <begin position="36"/>
        <end position="52"/>
    </location>
</feature>
<proteinExistence type="predicted"/>
<organism evidence="3">
    <name type="scientific">Lotharella oceanica</name>
    <dbReference type="NCBI Taxonomy" id="641309"/>
    <lineage>
        <taxon>Eukaryota</taxon>
        <taxon>Sar</taxon>
        <taxon>Rhizaria</taxon>
        <taxon>Cercozoa</taxon>
        <taxon>Chlorarachniophyceae</taxon>
        <taxon>Lotharella</taxon>
    </lineage>
</organism>
<name>A0A7S2U2K5_9EUKA</name>
<dbReference type="EMBL" id="HBHP01031545">
    <property type="protein sequence ID" value="CAD9775451.1"/>
    <property type="molecule type" value="Transcribed_RNA"/>
</dbReference>
<feature type="region of interest" description="Disordered" evidence="1">
    <location>
        <begin position="1"/>
        <end position="52"/>
    </location>
</feature>
<feature type="compositionally biased region" description="Basic and acidic residues" evidence="1">
    <location>
        <begin position="11"/>
        <end position="21"/>
    </location>
</feature>
<dbReference type="EMBL" id="HBHP01031546">
    <property type="protein sequence ID" value="CAD9775452.1"/>
    <property type="molecule type" value="Transcribed_RNA"/>
</dbReference>
<evidence type="ECO:0000313" key="3">
    <source>
        <dbReference type="EMBL" id="CAD9775452.1"/>
    </source>
</evidence>
<dbReference type="AlphaFoldDB" id="A0A7S2U2K5"/>
<accession>A0A7S2U2K5</accession>
<protein>
    <submittedName>
        <fullName evidence="3">Uncharacterized protein</fullName>
    </submittedName>
</protein>